<evidence type="ECO:0000256" key="3">
    <source>
        <dbReference type="ARBA" id="ARBA00022475"/>
    </source>
</evidence>
<dbReference type="Proteomes" id="UP000005926">
    <property type="component" value="Unassembled WGS sequence"/>
</dbReference>
<dbReference type="CDD" id="cd06579">
    <property type="entry name" value="TM_PBP1_transp_AraH_like"/>
    <property type="match status" value="1"/>
</dbReference>
<evidence type="ECO:0000256" key="6">
    <source>
        <dbReference type="ARBA" id="ARBA00022989"/>
    </source>
</evidence>
<dbReference type="PANTHER" id="PTHR32196">
    <property type="entry name" value="ABC TRANSPORTER PERMEASE PROTEIN YPHD-RELATED-RELATED"/>
    <property type="match status" value="1"/>
</dbReference>
<dbReference type="GO" id="GO:0022857">
    <property type="term" value="F:transmembrane transporter activity"/>
    <property type="evidence" value="ECO:0007669"/>
    <property type="project" value="InterPro"/>
</dbReference>
<feature type="transmembrane region" description="Helical" evidence="9">
    <location>
        <begin position="133"/>
        <end position="153"/>
    </location>
</feature>
<keyword evidence="11" id="KW-1185">Reference proteome</keyword>
<evidence type="ECO:0000256" key="4">
    <source>
        <dbReference type="ARBA" id="ARBA00022519"/>
    </source>
</evidence>
<dbReference type="eggNOG" id="COG1172">
    <property type="taxonomic scope" value="Bacteria"/>
</dbReference>
<dbReference type="PANTHER" id="PTHR32196:SF71">
    <property type="entry name" value="AUTOINDUCER 2 IMPORT SYSTEM PERMEASE PROTEIN LSRD"/>
    <property type="match status" value="1"/>
</dbReference>
<feature type="transmembrane region" description="Helical" evidence="9">
    <location>
        <begin position="16"/>
        <end position="35"/>
    </location>
</feature>
<dbReference type="GeneID" id="78413073"/>
<comment type="subcellular location">
    <subcellularLocation>
        <location evidence="1">Cell membrane</location>
        <topology evidence="1">Multi-pass membrane protein</topology>
    </subcellularLocation>
</comment>
<protein>
    <recommendedName>
        <fullName evidence="8">Autoinducer 2 import system permease protein LsrD</fullName>
    </recommendedName>
</protein>
<name>C8NFA2_9LACT</name>
<evidence type="ECO:0000256" key="8">
    <source>
        <dbReference type="ARBA" id="ARBA00039381"/>
    </source>
</evidence>
<dbReference type="AlphaFoldDB" id="C8NFA2"/>
<accession>C8NFA2</accession>
<proteinExistence type="predicted"/>
<keyword evidence="3" id="KW-1003">Cell membrane</keyword>
<feature type="transmembrane region" description="Helical" evidence="9">
    <location>
        <begin position="277"/>
        <end position="299"/>
    </location>
</feature>
<evidence type="ECO:0000256" key="9">
    <source>
        <dbReference type="SAM" id="Phobius"/>
    </source>
</evidence>
<keyword evidence="6 9" id="KW-1133">Transmembrane helix</keyword>
<feature type="transmembrane region" description="Helical" evidence="9">
    <location>
        <begin position="305"/>
        <end position="323"/>
    </location>
</feature>
<dbReference type="Pfam" id="PF02653">
    <property type="entry name" value="BPD_transp_2"/>
    <property type="match status" value="1"/>
</dbReference>
<keyword evidence="4" id="KW-0997">Cell inner membrane</keyword>
<feature type="transmembrane region" description="Helical" evidence="9">
    <location>
        <begin position="96"/>
        <end position="121"/>
    </location>
</feature>
<keyword evidence="5 9" id="KW-0812">Transmembrane</keyword>
<evidence type="ECO:0000256" key="1">
    <source>
        <dbReference type="ARBA" id="ARBA00004651"/>
    </source>
</evidence>
<evidence type="ECO:0000256" key="7">
    <source>
        <dbReference type="ARBA" id="ARBA00023136"/>
    </source>
</evidence>
<comment type="caution">
    <text evidence="10">The sequence shown here is derived from an EMBL/GenBank/DDBJ whole genome shotgun (WGS) entry which is preliminary data.</text>
</comment>
<dbReference type="GO" id="GO:0005886">
    <property type="term" value="C:plasma membrane"/>
    <property type="evidence" value="ECO:0007669"/>
    <property type="project" value="UniProtKB-SubCell"/>
</dbReference>
<evidence type="ECO:0000256" key="2">
    <source>
        <dbReference type="ARBA" id="ARBA00022448"/>
    </source>
</evidence>
<keyword evidence="2" id="KW-0813">Transport</keyword>
<feature type="transmembrane region" description="Helical" evidence="9">
    <location>
        <begin position="173"/>
        <end position="193"/>
    </location>
</feature>
<sequence>MEKSKKSIFSSLKWRWEYFLVLLLILEFVIFGSLNPRFLNPFILMNSINNFIPVCIVSLLVTYVIITGGMDIQAGSIMGLTSICVGVLWQKMGLNIWLAVLLGLLVGALCGLISGMLIAYAKVQPMVITLGGSFLYSGLALVVPALAGVVAYQGITNFPPEFQEIAAGNIAGIPNQVIIFAVLLIFSFILLHLTKYGRKIFLIGVNRNTAEYSGIKTARVVMSTYVLSGIAASISGILLTSYLGTAKPDFGADLTLPIITAVVLGGTSIYGGKGNVIGTGLAALIIGFMKFGLTLIGVNAQYQDIPVGILLILSLIINFMIHSKVFQKIMKKK</sequence>
<organism evidence="10 11">
    <name type="scientific">Granulicatella adiacens ATCC 49175</name>
    <dbReference type="NCBI Taxonomy" id="638301"/>
    <lineage>
        <taxon>Bacteria</taxon>
        <taxon>Bacillati</taxon>
        <taxon>Bacillota</taxon>
        <taxon>Bacilli</taxon>
        <taxon>Lactobacillales</taxon>
        <taxon>Carnobacteriaceae</taxon>
        <taxon>Granulicatella</taxon>
    </lineage>
</organism>
<keyword evidence="7 9" id="KW-0472">Membrane</keyword>
<feature type="transmembrane region" description="Helical" evidence="9">
    <location>
        <begin position="250"/>
        <end position="270"/>
    </location>
</feature>
<dbReference type="InterPro" id="IPR001851">
    <property type="entry name" value="ABC_transp_permease"/>
</dbReference>
<dbReference type="RefSeq" id="WP_005605808.1">
    <property type="nucleotide sequence ID" value="NZ_CP102283.1"/>
</dbReference>
<dbReference type="EMBL" id="ACKZ01000013">
    <property type="protein sequence ID" value="EEW37631.1"/>
    <property type="molecule type" value="Genomic_DNA"/>
</dbReference>
<feature type="transmembrane region" description="Helical" evidence="9">
    <location>
        <begin position="47"/>
        <end position="65"/>
    </location>
</feature>
<dbReference type="STRING" id="638301.HMPREF0444_0597"/>
<gene>
    <name evidence="10" type="ORF">HMPREF0444_0597</name>
</gene>
<dbReference type="HOGENOM" id="CLU_028880_0_0_9"/>
<feature type="transmembrane region" description="Helical" evidence="9">
    <location>
        <begin position="225"/>
        <end position="244"/>
    </location>
</feature>
<evidence type="ECO:0000313" key="10">
    <source>
        <dbReference type="EMBL" id="EEW37631.1"/>
    </source>
</evidence>
<reference evidence="10 11" key="1">
    <citation type="submission" date="2009-08" db="EMBL/GenBank/DDBJ databases">
        <authorList>
            <person name="Muzny D."/>
            <person name="Qin X."/>
            <person name="Deng J."/>
            <person name="Jiang H."/>
            <person name="Liu Y."/>
            <person name="Qu J."/>
            <person name="Song X.-Z."/>
            <person name="Zhang L."/>
            <person name="Thornton R."/>
            <person name="Coyle M."/>
            <person name="Francisco L."/>
            <person name="Jackson L."/>
            <person name="Javaid M."/>
            <person name="Korchina V."/>
            <person name="Kovar C."/>
            <person name="Mata R."/>
            <person name="Mathew T."/>
            <person name="Ngo R."/>
            <person name="Nguyen L."/>
            <person name="Nguyen N."/>
            <person name="Okwuonu G."/>
            <person name="Ongeri F."/>
            <person name="Pham C."/>
            <person name="Simmons D."/>
            <person name="Wilczek-Boney K."/>
            <person name="Hale W."/>
            <person name="Jakkamsetti A."/>
            <person name="Pham P."/>
            <person name="Ruth R."/>
            <person name="San Lucas F."/>
            <person name="Warren J."/>
            <person name="Zhang J."/>
            <person name="Zhao Z."/>
            <person name="Zhou C."/>
            <person name="Zhu D."/>
            <person name="Lee S."/>
            <person name="Bess C."/>
            <person name="Blankenburg K."/>
            <person name="Forbes L."/>
            <person name="Fu Q."/>
            <person name="Gubbala S."/>
            <person name="Hirani K."/>
            <person name="Jayaseelan J.C."/>
            <person name="Lara F."/>
            <person name="Munidasa M."/>
            <person name="Palculict T."/>
            <person name="Patil S."/>
            <person name="Pu L.-L."/>
            <person name="Saada N."/>
            <person name="Tang L."/>
            <person name="Weissenberger G."/>
            <person name="Zhu Y."/>
            <person name="Hemphill L."/>
            <person name="Shang Y."/>
            <person name="Youmans B."/>
            <person name="Ayvaz T."/>
            <person name="Ross M."/>
            <person name="Santibanez J."/>
            <person name="Aqrawi P."/>
            <person name="Gross S."/>
            <person name="Joshi V."/>
            <person name="Fowler G."/>
            <person name="Nazareth L."/>
            <person name="Reid J."/>
            <person name="Worley K."/>
            <person name="Petrosino J."/>
            <person name="Highlander S."/>
            <person name="Gibbs R."/>
        </authorList>
    </citation>
    <scope>NUCLEOTIDE SEQUENCE [LARGE SCALE GENOMIC DNA]</scope>
    <source>
        <strain evidence="10 11">ATCC 49175</strain>
    </source>
</reference>
<evidence type="ECO:0000256" key="5">
    <source>
        <dbReference type="ARBA" id="ARBA00022692"/>
    </source>
</evidence>
<evidence type="ECO:0000313" key="11">
    <source>
        <dbReference type="Proteomes" id="UP000005926"/>
    </source>
</evidence>